<dbReference type="InterPro" id="IPR000477">
    <property type="entry name" value="RT_dom"/>
</dbReference>
<feature type="domain" description="Reverse transcriptase" evidence="1">
    <location>
        <begin position="235"/>
        <end position="501"/>
    </location>
</feature>
<dbReference type="SUPFAM" id="SSF56672">
    <property type="entry name" value="DNA/RNA polymerases"/>
    <property type="match status" value="1"/>
</dbReference>
<dbReference type="CDD" id="cd01650">
    <property type="entry name" value="RT_nLTR_like"/>
    <property type="match status" value="1"/>
</dbReference>
<accession>A0AA88YLI3</accession>
<reference evidence="2" key="1">
    <citation type="submission" date="2019-08" db="EMBL/GenBank/DDBJ databases">
        <title>The improved chromosome-level genome for the pearl oyster Pinctada fucata martensii using PacBio sequencing and Hi-C.</title>
        <authorList>
            <person name="Zheng Z."/>
        </authorList>
    </citation>
    <scope>NUCLEOTIDE SEQUENCE</scope>
    <source>
        <strain evidence="2">ZZ-2019</strain>
        <tissue evidence="2">Adductor muscle</tissue>
    </source>
</reference>
<keyword evidence="3" id="KW-1185">Reference proteome</keyword>
<comment type="caution">
    <text evidence="2">The sequence shown here is derived from an EMBL/GenBank/DDBJ whole genome shotgun (WGS) entry which is preliminary data.</text>
</comment>
<proteinExistence type="predicted"/>
<dbReference type="Proteomes" id="UP001186944">
    <property type="component" value="Unassembled WGS sequence"/>
</dbReference>
<dbReference type="InterPro" id="IPR043502">
    <property type="entry name" value="DNA/RNA_pol_sf"/>
</dbReference>
<dbReference type="PROSITE" id="PS50878">
    <property type="entry name" value="RT_POL"/>
    <property type="match status" value="1"/>
</dbReference>
<evidence type="ECO:0000313" key="2">
    <source>
        <dbReference type="EMBL" id="KAK3099385.1"/>
    </source>
</evidence>
<dbReference type="AlphaFoldDB" id="A0AA88YLI3"/>
<name>A0AA88YLI3_PINIB</name>
<evidence type="ECO:0000259" key="1">
    <source>
        <dbReference type="PROSITE" id="PS50878"/>
    </source>
</evidence>
<protein>
    <recommendedName>
        <fullName evidence="1">Reverse transcriptase domain-containing protein</fullName>
    </recommendedName>
</protein>
<dbReference type="EMBL" id="VSWD01000006">
    <property type="protein sequence ID" value="KAK3099385.1"/>
    <property type="molecule type" value="Genomic_DNA"/>
</dbReference>
<sequence>MEETADKINLMNIENKSTEEMWNTFKTDLELSTTKHIPHKTAKKKDSIPWITPEIRKLIHRRDRHYKQHKKSADSSHQRKYKELKKTIQRELRRAYWRYIESIVTPSTESEEHTNMKKFWTYIKHKRTESSGISALRSEGLLYSNPVKQATILNTQFRSVFSEKVDISKDSFEKTCNMQGSYPTAEDIHVTQKGVHKLLTKLGPHKAAGPDEIKPRVLKELADCIAPILTIIFNRSLDRGEVPSDWRNARVAPIYKKGDRYKAENYRPISLTCICCKLLEHIVTSNIMKHADNFNIMYPLQHGFRQRRSCETQLIEFIDDITVNLSEGKQTDTLIMDFSKAFDKVSHSLLLHKLDHYGIRGKTNDWIRSFLSERTQSVVVNGESSPSVDVQSGVPQGSVLGPCLFLFYINDMPAGINSTVRLFADDTIAYLTISSDADHQTLQEDLNKLAKWEETWMMAFHPDKCQVLTISRKNTTSLYQYTLHGHVLEHVTSAKYLGLNITSDLRWGEHISKVCNKANRTIGFLRRNLNISSTSIKENAYKTLVRPIVEYASSAWDPYTHKDKHRLEKVQRRAARYVKNNQRNISSVSNIINTLQWKSLEERRREGRLCMMYKITNNLVDVNKEGRLKQPIRRSRNTHDRSYMVPSCSSDYRKESFFPRTIREWNSLPPGIVSARTLGAFKSQVSKA</sequence>
<gene>
    <name evidence="2" type="ORF">FSP39_003643</name>
</gene>
<dbReference type="PANTHER" id="PTHR33332">
    <property type="entry name" value="REVERSE TRANSCRIPTASE DOMAIN-CONTAINING PROTEIN"/>
    <property type="match status" value="1"/>
</dbReference>
<evidence type="ECO:0000313" key="3">
    <source>
        <dbReference type="Proteomes" id="UP001186944"/>
    </source>
</evidence>
<organism evidence="2 3">
    <name type="scientific">Pinctada imbricata</name>
    <name type="common">Atlantic pearl-oyster</name>
    <name type="synonym">Pinctada martensii</name>
    <dbReference type="NCBI Taxonomy" id="66713"/>
    <lineage>
        <taxon>Eukaryota</taxon>
        <taxon>Metazoa</taxon>
        <taxon>Spiralia</taxon>
        <taxon>Lophotrochozoa</taxon>
        <taxon>Mollusca</taxon>
        <taxon>Bivalvia</taxon>
        <taxon>Autobranchia</taxon>
        <taxon>Pteriomorphia</taxon>
        <taxon>Pterioida</taxon>
        <taxon>Pterioidea</taxon>
        <taxon>Pteriidae</taxon>
        <taxon>Pinctada</taxon>
    </lineage>
</organism>
<dbReference type="Pfam" id="PF00078">
    <property type="entry name" value="RVT_1"/>
    <property type="match status" value="1"/>
</dbReference>